<dbReference type="PANTHER" id="PTHR42930:SF2">
    <property type="entry name" value="PHOU DOMAIN-CONTAINING PROTEIN"/>
    <property type="match status" value="1"/>
</dbReference>
<organism evidence="2 3">
    <name type="scientific">candidate division MSBL1 archaeon SCGC-AAA382A20</name>
    <dbReference type="NCBI Taxonomy" id="1698280"/>
    <lineage>
        <taxon>Archaea</taxon>
        <taxon>Methanobacteriati</taxon>
        <taxon>Methanobacteriota</taxon>
        <taxon>candidate division MSBL1</taxon>
    </lineage>
</organism>
<dbReference type="Gene3D" id="1.20.58.220">
    <property type="entry name" value="Phosphate transport system protein phou homolog 2, domain 2"/>
    <property type="match status" value="2"/>
</dbReference>
<dbReference type="EMBL" id="LHYE01000023">
    <property type="protein sequence ID" value="KXB06936.1"/>
    <property type="molecule type" value="Genomic_DNA"/>
</dbReference>
<name>A0A133VKF8_9EURY</name>
<reference evidence="2 3" key="1">
    <citation type="journal article" date="2016" name="Sci. Rep.">
        <title>Metabolic traits of an uncultured archaeal lineage -MSBL1- from brine pools of the Red Sea.</title>
        <authorList>
            <person name="Mwirichia R."/>
            <person name="Alam I."/>
            <person name="Rashid M."/>
            <person name="Vinu M."/>
            <person name="Ba-Alawi W."/>
            <person name="Anthony Kamau A."/>
            <person name="Kamanda Ngugi D."/>
            <person name="Goker M."/>
            <person name="Klenk H.P."/>
            <person name="Bajic V."/>
            <person name="Stingl U."/>
        </authorList>
    </citation>
    <scope>NUCLEOTIDE SEQUENCE [LARGE SCALE GENOMIC DNA]</scope>
    <source>
        <strain evidence="2">SCGC-AAA382A20</strain>
    </source>
</reference>
<dbReference type="SMART" id="SM00966">
    <property type="entry name" value="SpoVT_AbrB"/>
    <property type="match status" value="1"/>
</dbReference>
<protein>
    <recommendedName>
        <fullName evidence="1">SpoVT-AbrB domain-containing protein</fullName>
    </recommendedName>
</protein>
<dbReference type="AlphaFoldDB" id="A0A133VKF8"/>
<proteinExistence type="predicted"/>
<dbReference type="Proteomes" id="UP000070263">
    <property type="component" value="Unassembled WGS sequence"/>
</dbReference>
<dbReference type="SUPFAM" id="SSF109755">
    <property type="entry name" value="PhoU-like"/>
    <property type="match status" value="1"/>
</dbReference>
<evidence type="ECO:0000259" key="1">
    <source>
        <dbReference type="SMART" id="SM00966"/>
    </source>
</evidence>
<dbReference type="GO" id="GO:0003677">
    <property type="term" value="F:DNA binding"/>
    <property type="evidence" value="ECO:0007669"/>
    <property type="project" value="InterPro"/>
</dbReference>
<evidence type="ECO:0000313" key="3">
    <source>
        <dbReference type="Proteomes" id="UP000070263"/>
    </source>
</evidence>
<dbReference type="InterPro" id="IPR007159">
    <property type="entry name" value="SpoVT-AbrB_dom"/>
</dbReference>
<dbReference type="Pfam" id="PF04014">
    <property type="entry name" value="MazE_antitoxin"/>
    <property type="match status" value="1"/>
</dbReference>
<dbReference type="InterPro" id="IPR026022">
    <property type="entry name" value="PhoU_dom"/>
</dbReference>
<comment type="caution">
    <text evidence="2">The sequence shown here is derived from an EMBL/GenBank/DDBJ whole genome shotgun (WGS) entry which is preliminary data.</text>
</comment>
<dbReference type="InterPro" id="IPR028366">
    <property type="entry name" value="PhoU"/>
</dbReference>
<dbReference type="GO" id="GO:0030643">
    <property type="term" value="P:intracellular phosphate ion homeostasis"/>
    <property type="evidence" value="ECO:0007669"/>
    <property type="project" value="InterPro"/>
</dbReference>
<dbReference type="Pfam" id="PF01895">
    <property type="entry name" value="PhoU"/>
    <property type="match status" value="2"/>
</dbReference>
<accession>A0A133VKF8</accession>
<sequence>MSDKKDIEKRKLQTTGGSTYIVSLPKKWVEEIKLESGDNVGIEKRGSFLMLYPAKLEEEADYKVKMEIEPDESPSAIKRKILSFYLGGLKTIKIEATDRLRPNHRKTIKDLARDKLVGTEIISETIEEITLQTLLSYSELSVEDALKRMYRVTSSMQENAMKALKGNDKEIAKDVIELDDEVDRFQFYLTRAVKASIENPSLLKKVGFNNKKEGLSYRLASKDVERAADHATHIAEGVLDTKGPIEKEILVHYTDMNSLSGSIFKKALDSLFEEDYVKAEEAIRERKNLYALEGELNNSLIDTKVSEPMSKRLIAESIRRIAEHGFNVAEISLNMSVLSENYISDSFSSELQI</sequence>
<keyword evidence="3" id="KW-1185">Reference proteome</keyword>
<gene>
    <name evidence="2" type="ORF">AKJ51_02440</name>
</gene>
<evidence type="ECO:0000313" key="2">
    <source>
        <dbReference type="EMBL" id="KXB06936.1"/>
    </source>
</evidence>
<dbReference type="GO" id="GO:0045936">
    <property type="term" value="P:negative regulation of phosphate metabolic process"/>
    <property type="evidence" value="ECO:0007669"/>
    <property type="project" value="InterPro"/>
</dbReference>
<dbReference type="InterPro" id="IPR038078">
    <property type="entry name" value="PhoU-like_sf"/>
</dbReference>
<dbReference type="PANTHER" id="PTHR42930">
    <property type="entry name" value="PHOSPHATE-SPECIFIC TRANSPORT SYSTEM ACCESSORY PROTEIN PHOU"/>
    <property type="match status" value="1"/>
</dbReference>
<feature type="domain" description="SpoVT-AbrB" evidence="1">
    <location>
        <begin position="14"/>
        <end position="59"/>
    </location>
</feature>